<keyword evidence="8 12" id="KW-1133">Transmembrane helix</keyword>
<dbReference type="Gene3D" id="1.10.287.70">
    <property type="match status" value="1"/>
</dbReference>
<name>A0A3A8J4Z7_9BACT</name>
<comment type="caution">
    <text evidence="14">The sequence shown here is derived from an EMBL/GenBank/DDBJ whole genome shotgun (WGS) entry which is preliminary data.</text>
</comment>
<protein>
    <submittedName>
        <fullName evidence="14">Ion transporter</fullName>
    </submittedName>
</protein>
<keyword evidence="7" id="KW-0630">Potassium</keyword>
<feature type="transmembrane region" description="Helical" evidence="12">
    <location>
        <begin position="104"/>
        <end position="125"/>
    </location>
</feature>
<dbReference type="Pfam" id="PF00520">
    <property type="entry name" value="Ion_trans"/>
    <property type="match status" value="1"/>
</dbReference>
<dbReference type="EMBL" id="RAVZ01000062">
    <property type="protein sequence ID" value="RKG89956.1"/>
    <property type="molecule type" value="Genomic_DNA"/>
</dbReference>
<keyword evidence="15" id="KW-1185">Reference proteome</keyword>
<evidence type="ECO:0000256" key="9">
    <source>
        <dbReference type="ARBA" id="ARBA00023065"/>
    </source>
</evidence>
<keyword evidence="2" id="KW-0813">Transport</keyword>
<feature type="transmembrane region" description="Helical" evidence="12">
    <location>
        <begin position="216"/>
        <end position="238"/>
    </location>
</feature>
<dbReference type="AlphaFoldDB" id="A0A3A8J4Z7"/>
<evidence type="ECO:0000256" key="5">
    <source>
        <dbReference type="ARBA" id="ARBA00022826"/>
    </source>
</evidence>
<evidence type="ECO:0000256" key="4">
    <source>
        <dbReference type="ARBA" id="ARBA00022692"/>
    </source>
</evidence>
<keyword evidence="4 12" id="KW-0812">Transmembrane</keyword>
<evidence type="ECO:0000256" key="2">
    <source>
        <dbReference type="ARBA" id="ARBA00022448"/>
    </source>
</evidence>
<keyword evidence="3" id="KW-0633">Potassium transport</keyword>
<dbReference type="SUPFAM" id="SSF81324">
    <property type="entry name" value="Voltage-gated potassium channels"/>
    <property type="match status" value="1"/>
</dbReference>
<dbReference type="InterPro" id="IPR028325">
    <property type="entry name" value="VG_K_chnl"/>
</dbReference>
<proteinExistence type="predicted"/>
<evidence type="ECO:0000313" key="15">
    <source>
        <dbReference type="Proteomes" id="UP000268094"/>
    </source>
</evidence>
<keyword evidence="10 12" id="KW-0472">Membrane</keyword>
<feature type="transmembrane region" description="Helical" evidence="12">
    <location>
        <begin position="35"/>
        <end position="53"/>
    </location>
</feature>
<sequence length="287" mass="31193">MNRPSEQSPAGGFRARLHTVIFEADTPAGKAFDVALLWAIVFSVAAVMLESVSQVRLHHSHALHVAEWVFTVLFALEYVLRLIAVRRPLHYARSFFGIVDLMALLPSFLSVVFPGAQTLLVVRVLRLLRVFRILKLGHLLGQAEVLMTALRASRPKIIVFLGTVLSIDVIMGALMYMVEGEANGFDSIPRSMYWAIVTMTTVGFGDITPKTVTGQFLASILMVMGYGIIAVPTGIVSVELAAATRQHVDTQACPGCGAQGHDPDARFCKRCGTALDWTPPSTDGETG</sequence>
<dbReference type="GO" id="GO:0001508">
    <property type="term" value="P:action potential"/>
    <property type="evidence" value="ECO:0007669"/>
    <property type="project" value="TreeGrafter"/>
</dbReference>
<keyword evidence="6" id="KW-0851">Voltage-gated channel</keyword>
<keyword evidence="5" id="KW-0631">Potassium channel</keyword>
<dbReference type="InterPro" id="IPR005821">
    <property type="entry name" value="Ion_trans_dom"/>
</dbReference>
<reference evidence="15" key="1">
    <citation type="submission" date="2018-09" db="EMBL/GenBank/DDBJ databases">
        <authorList>
            <person name="Livingstone P.G."/>
            <person name="Whitworth D.E."/>
        </authorList>
    </citation>
    <scope>NUCLEOTIDE SEQUENCE [LARGE SCALE GENOMIC DNA]</scope>
    <source>
        <strain evidence="15">CA054A</strain>
    </source>
</reference>
<evidence type="ECO:0000259" key="13">
    <source>
        <dbReference type="Pfam" id="PF00520"/>
    </source>
</evidence>
<dbReference type="RefSeq" id="WP_120540730.1">
    <property type="nucleotide sequence ID" value="NZ_RAVZ01000062.1"/>
</dbReference>
<dbReference type="Gene3D" id="1.20.120.350">
    <property type="entry name" value="Voltage-gated potassium channels. Chain C"/>
    <property type="match status" value="1"/>
</dbReference>
<dbReference type="Proteomes" id="UP000268094">
    <property type="component" value="Unassembled WGS sequence"/>
</dbReference>
<feature type="transmembrane region" description="Helical" evidence="12">
    <location>
        <begin position="65"/>
        <end position="84"/>
    </location>
</feature>
<dbReference type="PRINTS" id="PR00169">
    <property type="entry name" value="KCHANNEL"/>
</dbReference>
<accession>A0A3A8J4Z7</accession>
<evidence type="ECO:0000256" key="3">
    <source>
        <dbReference type="ARBA" id="ARBA00022538"/>
    </source>
</evidence>
<evidence type="ECO:0000256" key="1">
    <source>
        <dbReference type="ARBA" id="ARBA00004141"/>
    </source>
</evidence>
<evidence type="ECO:0000256" key="12">
    <source>
        <dbReference type="SAM" id="Phobius"/>
    </source>
</evidence>
<feature type="domain" description="Ion transport" evidence="13">
    <location>
        <begin position="30"/>
        <end position="246"/>
    </location>
</feature>
<evidence type="ECO:0000313" key="14">
    <source>
        <dbReference type="EMBL" id="RKG89956.1"/>
    </source>
</evidence>
<dbReference type="GO" id="GO:0005249">
    <property type="term" value="F:voltage-gated potassium channel activity"/>
    <property type="evidence" value="ECO:0007669"/>
    <property type="project" value="InterPro"/>
</dbReference>
<evidence type="ECO:0000256" key="7">
    <source>
        <dbReference type="ARBA" id="ARBA00022958"/>
    </source>
</evidence>
<evidence type="ECO:0000256" key="11">
    <source>
        <dbReference type="ARBA" id="ARBA00023303"/>
    </source>
</evidence>
<gene>
    <name evidence="14" type="ORF">D7V88_11810</name>
</gene>
<dbReference type="OrthoDB" id="9799090at2"/>
<dbReference type="GO" id="GO:0008076">
    <property type="term" value="C:voltage-gated potassium channel complex"/>
    <property type="evidence" value="ECO:0007669"/>
    <property type="project" value="InterPro"/>
</dbReference>
<dbReference type="PANTHER" id="PTHR11537:SF254">
    <property type="entry name" value="POTASSIUM VOLTAGE-GATED CHANNEL PROTEIN SHAB"/>
    <property type="match status" value="1"/>
</dbReference>
<comment type="subcellular location">
    <subcellularLocation>
        <location evidence="1">Membrane</location>
        <topology evidence="1">Multi-pass membrane protein</topology>
    </subcellularLocation>
</comment>
<organism evidence="14 15">
    <name type="scientific">Corallococcus terminator</name>
    <dbReference type="NCBI Taxonomy" id="2316733"/>
    <lineage>
        <taxon>Bacteria</taxon>
        <taxon>Pseudomonadati</taxon>
        <taxon>Myxococcota</taxon>
        <taxon>Myxococcia</taxon>
        <taxon>Myxococcales</taxon>
        <taxon>Cystobacterineae</taxon>
        <taxon>Myxococcaceae</taxon>
        <taxon>Corallococcus</taxon>
    </lineage>
</organism>
<feature type="transmembrane region" description="Helical" evidence="12">
    <location>
        <begin position="157"/>
        <end position="178"/>
    </location>
</feature>
<dbReference type="InterPro" id="IPR027359">
    <property type="entry name" value="Volt_channel_dom_sf"/>
</dbReference>
<evidence type="ECO:0000256" key="10">
    <source>
        <dbReference type="ARBA" id="ARBA00023136"/>
    </source>
</evidence>
<evidence type="ECO:0000256" key="6">
    <source>
        <dbReference type="ARBA" id="ARBA00022882"/>
    </source>
</evidence>
<evidence type="ECO:0000256" key="8">
    <source>
        <dbReference type="ARBA" id="ARBA00022989"/>
    </source>
</evidence>
<keyword evidence="11" id="KW-0407">Ion channel</keyword>
<dbReference type="PANTHER" id="PTHR11537">
    <property type="entry name" value="VOLTAGE-GATED POTASSIUM CHANNEL"/>
    <property type="match status" value="1"/>
</dbReference>
<keyword evidence="9" id="KW-0406">Ion transport</keyword>